<keyword evidence="2" id="KW-1185">Reference proteome</keyword>
<dbReference type="Proteomes" id="UP001596380">
    <property type="component" value="Unassembled WGS sequence"/>
</dbReference>
<dbReference type="RefSeq" id="WP_378050308.1">
    <property type="nucleotide sequence ID" value="NZ_JBHSXE010000002.1"/>
</dbReference>
<comment type="caution">
    <text evidence="1">The sequence shown here is derived from an EMBL/GenBank/DDBJ whole genome shotgun (WGS) entry which is preliminary data.</text>
</comment>
<protein>
    <recommendedName>
        <fullName evidence="3">DNA-binding protein</fullName>
    </recommendedName>
</protein>
<evidence type="ECO:0008006" key="3">
    <source>
        <dbReference type="Google" id="ProtNLM"/>
    </source>
</evidence>
<accession>A0ABW2CNR4</accession>
<evidence type="ECO:0000313" key="1">
    <source>
        <dbReference type="EMBL" id="MFC6883443.1"/>
    </source>
</evidence>
<organism evidence="1 2">
    <name type="scientific">Actinomadura yumaensis</name>
    <dbReference type="NCBI Taxonomy" id="111807"/>
    <lineage>
        <taxon>Bacteria</taxon>
        <taxon>Bacillati</taxon>
        <taxon>Actinomycetota</taxon>
        <taxon>Actinomycetes</taxon>
        <taxon>Streptosporangiales</taxon>
        <taxon>Thermomonosporaceae</taxon>
        <taxon>Actinomadura</taxon>
    </lineage>
</organism>
<reference evidence="2" key="1">
    <citation type="journal article" date="2019" name="Int. J. Syst. Evol. Microbiol.">
        <title>The Global Catalogue of Microorganisms (GCM) 10K type strain sequencing project: providing services to taxonomists for standard genome sequencing and annotation.</title>
        <authorList>
            <consortium name="The Broad Institute Genomics Platform"/>
            <consortium name="The Broad Institute Genome Sequencing Center for Infectious Disease"/>
            <person name="Wu L."/>
            <person name="Ma J."/>
        </authorList>
    </citation>
    <scope>NUCLEOTIDE SEQUENCE [LARGE SCALE GENOMIC DNA]</scope>
    <source>
        <strain evidence="2">JCM 3369</strain>
    </source>
</reference>
<evidence type="ECO:0000313" key="2">
    <source>
        <dbReference type="Proteomes" id="UP001596380"/>
    </source>
</evidence>
<name>A0ABW2CNR4_9ACTN</name>
<gene>
    <name evidence="1" type="ORF">ACFQKB_27040</name>
</gene>
<dbReference type="EMBL" id="JBHSXS010000019">
    <property type="protein sequence ID" value="MFC6883443.1"/>
    <property type="molecule type" value="Genomic_DNA"/>
</dbReference>
<proteinExistence type="predicted"/>
<sequence>MATIRIQPTNLVGVTEIAVRCGVTAAAVSNWGERHDFPAPIVTLAAGPIWSWTDVMAFLILNKLPSDWAVPTRSPEVLAEVTEKALTLPHTAWSELGRSYGVGAGLVRILVAAARSGEPFGGWVEHLRA</sequence>